<dbReference type="EMBL" id="JBDPZD010000005">
    <property type="protein sequence ID" value="MEO3692955.1"/>
    <property type="molecule type" value="Genomic_DNA"/>
</dbReference>
<evidence type="ECO:0000313" key="3">
    <source>
        <dbReference type="Proteomes" id="UP001495147"/>
    </source>
</evidence>
<reference evidence="2 3" key="1">
    <citation type="submission" date="2024-05" db="EMBL/GenBank/DDBJ databases">
        <title>Roseateles sp. DJS-2-20 16S ribosomal RNA gene Genome sequencing and assembly.</title>
        <authorList>
            <person name="Woo H."/>
        </authorList>
    </citation>
    <scope>NUCLEOTIDE SEQUENCE [LARGE SCALE GENOMIC DNA]</scope>
    <source>
        <strain evidence="2 3">DJS-2-20</strain>
    </source>
</reference>
<feature type="domain" description="DSBA-like thioredoxin" evidence="1">
    <location>
        <begin position="8"/>
        <end position="210"/>
    </location>
</feature>
<dbReference type="Gene3D" id="3.40.30.10">
    <property type="entry name" value="Glutaredoxin"/>
    <property type="match status" value="1"/>
</dbReference>
<dbReference type="CDD" id="cd03024">
    <property type="entry name" value="DsbA_FrnE"/>
    <property type="match status" value="1"/>
</dbReference>
<evidence type="ECO:0000259" key="1">
    <source>
        <dbReference type="Pfam" id="PF01323"/>
    </source>
</evidence>
<name>A0ABV0G5J3_9BURK</name>
<evidence type="ECO:0000313" key="2">
    <source>
        <dbReference type="EMBL" id="MEO3692955.1"/>
    </source>
</evidence>
<dbReference type="RefSeq" id="WP_347705776.1">
    <property type="nucleotide sequence ID" value="NZ_JBDPZD010000005.1"/>
</dbReference>
<protein>
    <submittedName>
        <fullName evidence="2">DsbA family oxidoreductase</fullName>
    </submittedName>
</protein>
<dbReference type="InterPro" id="IPR001853">
    <property type="entry name" value="DSBA-like_thioredoxin_dom"/>
</dbReference>
<accession>A0ABV0G5J3</accession>
<dbReference type="SUPFAM" id="SSF52833">
    <property type="entry name" value="Thioredoxin-like"/>
    <property type="match status" value="1"/>
</dbReference>
<proteinExistence type="predicted"/>
<gene>
    <name evidence="2" type="ORF">ABDJ85_15880</name>
</gene>
<dbReference type="Proteomes" id="UP001495147">
    <property type="component" value="Unassembled WGS sequence"/>
</dbReference>
<dbReference type="InterPro" id="IPR036249">
    <property type="entry name" value="Thioredoxin-like_sf"/>
</dbReference>
<dbReference type="PANTHER" id="PTHR13887">
    <property type="entry name" value="GLUTATHIONE S-TRANSFERASE KAPPA"/>
    <property type="match status" value="1"/>
</dbReference>
<dbReference type="PANTHER" id="PTHR13887:SF41">
    <property type="entry name" value="THIOREDOXIN SUPERFAMILY PROTEIN"/>
    <property type="match status" value="1"/>
</dbReference>
<dbReference type="Pfam" id="PF01323">
    <property type="entry name" value="DSBA"/>
    <property type="match status" value="1"/>
</dbReference>
<keyword evidence="3" id="KW-1185">Reference proteome</keyword>
<sequence>MTTPHTLRVDFVSDIVCPWCAVGLHSLLAAAERVPEVQLDLHFHPFELNPQMGPEGEDLREHLQRKYGGGPAQFDQVHEMLRQRGAALGFAFSPARTRIVNTRDAHRLLHWAGLKEDGSQQRLKTALLHAYFSEGRDVSSRSVLLEVATACGLDAAATAEVLESGQFGDEVAAAERQIQAQGINSVPAIVFEQQHLVQGGQPVETFEQVLRQLAARPS</sequence>
<organism evidence="2 3">
    <name type="scientific">Roseateles paludis</name>
    <dbReference type="NCBI Taxonomy" id="3145238"/>
    <lineage>
        <taxon>Bacteria</taxon>
        <taxon>Pseudomonadati</taxon>
        <taxon>Pseudomonadota</taxon>
        <taxon>Betaproteobacteria</taxon>
        <taxon>Burkholderiales</taxon>
        <taxon>Sphaerotilaceae</taxon>
        <taxon>Roseateles</taxon>
    </lineage>
</organism>
<comment type="caution">
    <text evidence="2">The sequence shown here is derived from an EMBL/GenBank/DDBJ whole genome shotgun (WGS) entry which is preliminary data.</text>
</comment>